<feature type="domain" description="N-acetyltransferase" evidence="1">
    <location>
        <begin position="3"/>
        <end position="206"/>
    </location>
</feature>
<dbReference type="EMBL" id="RBAK01000018">
    <property type="protein sequence ID" value="RKN39067.1"/>
    <property type="molecule type" value="Genomic_DNA"/>
</dbReference>
<evidence type="ECO:0000313" key="2">
    <source>
        <dbReference type="EMBL" id="RKN39067.1"/>
    </source>
</evidence>
<reference evidence="2 3" key="1">
    <citation type="journal article" date="2004" name="Syst. Appl. Microbiol.">
        <title>Cryptoendolithic actinomycetes from antarctic sandstone rock samples: Micromonospora endolithica sp. nov. and two isolates related to Micromonospora coerulea Jensen 1932.</title>
        <authorList>
            <person name="Hirsch P."/>
            <person name="Mevs U."/>
            <person name="Kroppenstedt R.M."/>
            <person name="Schumann P."/>
            <person name="Stackebrandt E."/>
        </authorList>
    </citation>
    <scope>NUCLEOTIDE SEQUENCE [LARGE SCALE GENOMIC DNA]</scope>
    <source>
        <strain evidence="2 3">JCM 12677</strain>
    </source>
</reference>
<keyword evidence="2" id="KW-0808">Transferase</keyword>
<dbReference type="CDD" id="cd04301">
    <property type="entry name" value="NAT_SF"/>
    <property type="match status" value="1"/>
</dbReference>
<sequence>MSIVVTPFDVSDPAAIDEAHRIATAATAADVPDFPLEDRAEFGATLAHPTPGNGWWHALARVDGIAVGRVQVRLPQLDNTDLASVTIEVHPEHRRRGAGRALFASAREVAGEHGRKRLFWNAVAALPGGPPRPEAGAAFSAATGAKPALAEVRRRLDTTGVDQAALDALLAEARSRADGYRVVGWHGRVPDEYVADVARLEGRILTDAPMGDLDMEPEKVDDERIRGIEAALTARGRRVYHHGAVDPATGALVAWTMLDVGGSAPWHAWQATTIVDPDHRGHRLGLIVKIENLRYALAREPRLTAIDTWNAAVNDYMININERMGFRAVDAWTDWQLDL</sequence>
<dbReference type="AlphaFoldDB" id="A0A3A9YV04"/>
<proteinExistence type="predicted"/>
<dbReference type="InterPro" id="IPR016181">
    <property type="entry name" value="Acyl_CoA_acyltransferase"/>
</dbReference>
<name>A0A3A9YV04_9ACTN</name>
<dbReference type="Proteomes" id="UP000281726">
    <property type="component" value="Unassembled WGS sequence"/>
</dbReference>
<dbReference type="InterPro" id="IPR000182">
    <property type="entry name" value="GNAT_dom"/>
</dbReference>
<evidence type="ECO:0000313" key="3">
    <source>
        <dbReference type="Proteomes" id="UP000281726"/>
    </source>
</evidence>
<dbReference type="PROSITE" id="PS51186">
    <property type="entry name" value="GNAT"/>
    <property type="match status" value="1"/>
</dbReference>
<organism evidence="2 3">
    <name type="scientific">Micromonospora endolithica</name>
    <dbReference type="NCBI Taxonomy" id="230091"/>
    <lineage>
        <taxon>Bacteria</taxon>
        <taxon>Bacillati</taxon>
        <taxon>Actinomycetota</taxon>
        <taxon>Actinomycetes</taxon>
        <taxon>Micromonosporales</taxon>
        <taxon>Micromonosporaceae</taxon>
        <taxon>Micromonospora</taxon>
    </lineage>
</organism>
<dbReference type="OrthoDB" id="4119890at2"/>
<dbReference type="RefSeq" id="WP_120732372.1">
    <property type="nucleotide sequence ID" value="NZ_RBAK01000018.1"/>
</dbReference>
<dbReference type="SUPFAM" id="SSF55729">
    <property type="entry name" value="Acyl-CoA N-acyltransferases (Nat)"/>
    <property type="match status" value="2"/>
</dbReference>
<comment type="caution">
    <text evidence="2">The sequence shown here is derived from an EMBL/GenBank/DDBJ whole genome shotgun (WGS) entry which is preliminary data.</text>
</comment>
<keyword evidence="3" id="KW-1185">Reference proteome</keyword>
<dbReference type="Gene3D" id="3.40.630.30">
    <property type="match status" value="1"/>
</dbReference>
<gene>
    <name evidence="2" type="ORF">D7223_29330</name>
</gene>
<dbReference type="Pfam" id="PF00583">
    <property type="entry name" value="Acetyltransf_1"/>
    <property type="match status" value="1"/>
</dbReference>
<evidence type="ECO:0000259" key="1">
    <source>
        <dbReference type="PROSITE" id="PS51186"/>
    </source>
</evidence>
<dbReference type="GO" id="GO:0016747">
    <property type="term" value="F:acyltransferase activity, transferring groups other than amino-acyl groups"/>
    <property type="evidence" value="ECO:0007669"/>
    <property type="project" value="InterPro"/>
</dbReference>
<accession>A0A3A9YV04</accession>
<protein>
    <submittedName>
        <fullName evidence="2">N-acetyltransferase</fullName>
    </submittedName>
</protein>